<evidence type="ECO:0000313" key="2">
    <source>
        <dbReference type="Proteomes" id="UP001596302"/>
    </source>
</evidence>
<gene>
    <name evidence="1" type="ORF">ACFQE5_22470</name>
</gene>
<comment type="caution">
    <text evidence="1">The sequence shown here is derived from an EMBL/GenBank/DDBJ whole genome shotgun (WGS) entry which is preliminary data.</text>
</comment>
<dbReference type="EMBL" id="JBHSQW010000044">
    <property type="protein sequence ID" value="MFC5996980.1"/>
    <property type="molecule type" value="Genomic_DNA"/>
</dbReference>
<name>A0ABW1J9F6_9PSEU</name>
<evidence type="ECO:0008006" key="3">
    <source>
        <dbReference type="Google" id="ProtNLM"/>
    </source>
</evidence>
<dbReference type="Proteomes" id="UP001596302">
    <property type="component" value="Unassembled WGS sequence"/>
</dbReference>
<dbReference type="RefSeq" id="WP_379587870.1">
    <property type="nucleotide sequence ID" value="NZ_JBHSQW010000044.1"/>
</dbReference>
<accession>A0ABW1J9F6</accession>
<sequence>MATPTDGGTSPAPLSEVPLPELIERARRVGDRAAIEFERGELMVAMRSRGLSWRQIEQETGIPHGNARRWAKRYLETQ</sequence>
<evidence type="ECO:0000313" key="1">
    <source>
        <dbReference type="EMBL" id="MFC5996980.1"/>
    </source>
</evidence>
<keyword evidence="2" id="KW-1185">Reference proteome</keyword>
<protein>
    <recommendedName>
        <fullName evidence="3">Helix-turn-helix domain-containing protein</fullName>
    </recommendedName>
</protein>
<proteinExistence type="predicted"/>
<organism evidence="1 2">
    <name type="scientific">Pseudonocardia hispaniensis</name>
    <dbReference type="NCBI Taxonomy" id="904933"/>
    <lineage>
        <taxon>Bacteria</taxon>
        <taxon>Bacillati</taxon>
        <taxon>Actinomycetota</taxon>
        <taxon>Actinomycetes</taxon>
        <taxon>Pseudonocardiales</taxon>
        <taxon>Pseudonocardiaceae</taxon>
        <taxon>Pseudonocardia</taxon>
    </lineage>
</organism>
<reference evidence="2" key="1">
    <citation type="journal article" date="2019" name="Int. J. Syst. Evol. Microbiol.">
        <title>The Global Catalogue of Microorganisms (GCM) 10K type strain sequencing project: providing services to taxonomists for standard genome sequencing and annotation.</title>
        <authorList>
            <consortium name="The Broad Institute Genomics Platform"/>
            <consortium name="The Broad Institute Genome Sequencing Center for Infectious Disease"/>
            <person name="Wu L."/>
            <person name="Ma J."/>
        </authorList>
    </citation>
    <scope>NUCLEOTIDE SEQUENCE [LARGE SCALE GENOMIC DNA]</scope>
    <source>
        <strain evidence="2">CCM 8391</strain>
    </source>
</reference>